<sequence>MIIEVNSIDYLPQAAAKIISQAANSKIFLFNGEMGAGKTTLIKALCKVLGVNDNVTSPTFSIVNEYKIPAGKIYHFDFYRLKNQTEALDMGCEEYFYSGDYCFIEWPAMIPDLIPDKYIDINIKVLPDDTREIYLNTSL</sequence>
<dbReference type="GO" id="GO:0002949">
    <property type="term" value="P:tRNA threonylcarbamoyladenosine modification"/>
    <property type="evidence" value="ECO:0007669"/>
    <property type="project" value="InterPro"/>
</dbReference>
<keyword evidence="9" id="KW-0460">Magnesium</keyword>
<dbReference type="SUPFAM" id="SSF52540">
    <property type="entry name" value="P-loop containing nucleoside triphosphate hydrolases"/>
    <property type="match status" value="1"/>
</dbReference>
<comment type="similarity">
    <text evidence="2">Belongs to the TsaE family.</text>
</comment>
<evidence type="ECO:0000256" key="4">
    <source>
        <dbReference type="ARBA" id="ARBA00022490"/>
    </source>
</evidence>
<accession>A0A495IY46</accession>
<dbReference type="EMBL" id="RBKU01000001">
    <property type="protein sequence ID" value="RKR81291.1"/>
    <property type="molecule type" value="Genomic_DNA"/>
</dbReference>
<dbReference type="GO" id="GO:0046872">
    <property type="term" value="F:metal ion binding"/>
    <property type="evidence" value="ECO:0007669"/>
    <property type="project" value="UniProtKB-KW"/>
</dbReference>
<keyword evidence="8" id="KW-0067">ATP-binding</keyword>
<dbReference type="NCBIfam" id="TIGR00150">
    <property type="entry name" value="T6A_YjeE"/>
    <property type="match status" value="1"/>
</dbReference>
<dbReference type="RefSeq" id="WP_121197006.1">
    <property type="nucleotide sequence ID" value="NZ_RBKU01000001.1"/>
</dbReference>
<dbReference type="GO" id="GO:0005737">
    <property type="term" value="C:cytoplasm"/>
    <property type="evidence" value="ECO:0007669"/>
    <property type="project" value="UniProtKB-SubCell"/>
</dbReference>
<dbReference type="InterPro" id="IPR003442">
    <property type="entry name" value="T6A_TsaE"/>
</dbReference>
<evidence type="ECO:0000256" key="7">
    <source>
        <dbReference type="ARBA" id="ARBA00022741"/>
    </source>
</evidence>
<keyword evidence="7" id="KW-0547">Nucleotide-binding</keyword>
<name>A0A495IY46_9SPHI</name>
<evidence type="ECO:0000256" key="6">
    <source>
        <dbReference type="ARBA" id="ARBA00022723"/>
    </source>
</evidence>
<evidence type="ECO:0000313" key="12">
    <source>
        <dbReference type="Proteomes" id="UP000268007"/>
    </source>
</evidence>
<evidence type="ECO:0000256" key="1">
    <source>
        <dbReference type="ARBA" id="ARBA00004496"/>
    </source>
</evidence>
<evidence type="ECO:0000256" key="9">
    <source>
        <dbReference type="ARBA" id="ARBA00022842"/>
    </source>
</evidence>
<dbReference type="PANTHER" id="PTHR33540:SF2">
    <property type="entry name" value="TRNA THREONYLCARBAMOYLADENOSINE BIOSYNTHESIS PROTEIN TSAE"/>
    <property type="match status" value="1"/>
</dbReference>
<keyword evidence="4" id="KW-0963">Cytoplasm</keyword>
<keyword evidence="6" id="KW-0479">Metal-binding</keyword>
<protein>
    <recommendedName>
        <fullName evidence="3">tRNA threonylcarbamoyladenosine biosynthesis protein TsaE</fullName>
    </recommendedName>
    <alternativeName>
        <fullName evidence="10">t(6)A37 threonylcarbamoyladenosine biosynthesis protein TsaE</fullName>
    </alternativeName>
</protein>
<evidence type="ECO:0000256" key="8">
    <source>
        <dbReference type="ARBA" id="ARBA00022840"/>
    </source>
</evidence>
<dbReference type="OrthoDB" id="9815896at2"/>
<dbReference type="Gene3D" id="3.40.50.300">
    <property type="entry name" value="P-loop containing nucleotide triphosphate hydrolases"/>
    <property type="match status" value="1"/>
</dbReference>
<evidence type="ECO:0000256" key="5">
    <source>
        <dbReference type="ARBA" id="ARBA00022694"/>
    </source>
</evidence>
<keyword evidence="5" id="KW-0819">tRNA processing</keyword>
<evidence type="ECO:0000256" key="10">
    <source>
        <dbReference type="ARBA" id="ARBA00032441"/>
    </source>
</evidence>
<dbReference type="InterPro" id="IPR027417">
    <property type="entry name" value="P-loop_NTPase"/>
</dbReference>
<dbReference type="PANTHER" id="PTHR33540">
    <property type="entry name" value="TRNA THREONYLCARBAMOYLADENOSINE BIOSYNTHESIS PROTEIN TSAE"/>
    <property type="match status" value="1"/>
</dbReference>
<reference evidence="11 12" key="1">
    <citation type="submission" date="2018-10" db="EMBL/GenBank/DDBJ databases">
        <title>Genomic Encyclopedia of Archaeal and Bacterial Type Strains, Phase II (KMG-II): from individual species to whole genera.</title>
        <authorList>
            <person name="Goeker M."/>
        </authorList>
    </citation>
    <scope>NUCLEOTIDE SEQUENCE [LARGE SCALE GENOMIC DNA]</scope>
    <source>
        <strain evidence="11 12">DSM 18602</strain>
    </source>
</reference>
<gene>
    <name evidence="11" type="ORF">BDD43_1436</name>
</gene>
<evidence type="ECO:0000256" key="2">
    <source>
        <dbReference type="ARBA" id="ARBA00007599"/>
    </source>
</evidence>
<proteinExistence type="inferred from homology"/>
<comment type="caution">
    <text evidence="11">The sequence shown here is derived from an EMBL/GenBank/DDBJ whole genome shotgun (WGS) entry which is preliminary data.</text>
</comment>
<evidence type="ECO:0000256" key="3">
    <source>
        <dbReference type="ARBA" id="ARBA00019010"/>
    </source>
</evidence>
<dbReference type="AlphaFoldDB" id="A0A495IY46"/>
<evidence type="ECO:0000313" key="11">
    <source>
        <dbReference type="EMBL" id="RKR81291.1"/>
    </source>
</evidence>
<organism evidence="11 12">
    <name type="scientific">Mucilaginibacter gracilis</name>
    <dbReference type="NCBI Taxonomy" id="423350"/>
    <lineage>
        <taxon>Bacteria</taxon>
        <taxon>Pseudomonadati</taxon>
        <taxon>Bacteroidota</taxon>
        <taxon>Sphingobacteriia</taxon>
        <taxon>Sphingobacteriales</taxon>
        <taxon>Sphingobacteriaceae</taxon>
        <taxon>Mucilaginibacter</taxon>
    </lineage>
</organism>
<dbReference type="Proteomes" id="UP000268007">
    <property type="component" value="Unassembled WGS sequence"/>
</dbReference>
<dbReference type="Pfam" id="PF02367">
    <property type="entry name" value="TsaE"/>
    <property type="match status" value="1"/>
</dbReference>
<comment type="subcellular location">
    <subcellularLocation>
        <location evidence="1">Cytoplasm</location>
    </subcellularLocation>
</comment>
<keyword evidence="12" id="KW-1185">Reference proteome</keyword>
<dbReference type="GO" id="GO:0005524">
    <property type="term" value="F:ATP binding"/>
    <property type="evidence" value="ECO:0007669"/>
    <property type="project" value="UniProtKB-KW"/>
</dbReference>